<sequence length="116" mass="12872">MRSFARHFAAATGTTPLRRLLDQRIAAASGSRPRRRSELPCIPGTLGRQCCNSLWFVPFPVIHGEPIRIVVLSLIYDLPWRAGQAVPRSLSSPAERRLRRAPEGVSQPSRNDSASK</sequence>
<protein>
    <submittedName>
        <fullName evidence="2">Uncharacterized protein</fullName>
    </submittedName>
</protein>
<dbReference type="EMBL" id="CP026304">
    <property type="protein sequence ID" value="AVZ76599.1"/>
    <property type="molecule type" value="Genomic_DNA"/>
</dbReference>
<dbReference type="Proteomes" id="UP000244201">
    <property type="component" value="Chromosome"/>
</dbReference>
<evidence type="ECO:0000313" key="2">
    <source>
        <dbReference type="EMBL" id="AVZ76599.1"/>
    </source>
</evidence>
<dbReference type="AlphaFoldDB" id="A0A2R4TBU0"/>
<feature type="compositionally biased region" description="Polar residues" evidence="1">
    <location>
        <begin position="106"/>
        <end position="116"/>
    </location>
</feature>
<organism evidence="2 3">
    <name type="scientific">Streptomyces lunaelactis</name>
    <dbReference type="NCBI Taxonomy" id="1535768"/>
    <lineage>
        <taxon>Bacteria</taxon>
        <taxon>Bacillati</taxon>
        <taxon>Actinomycetota</taxon>
        <taxon>Actinomycetes</taxon>
        <taxon>Kitasatosporales</taxon>
        <taxon>Streptomycetaceae</taxon>
        <taxon>Streptomyces</taxon>
    </lineage>
</organism>
<name>A0A2R4TBU0_9ACTN</name>
<accession>A0A2R4TBU0</accession>
<proteinExistence type="predicted"/>
<feature type="region of interest" description="Disordered" evidence="1">
    <location>
        <begin position="85"/>
        <end position="116"/>
    </location>
</feature>
<gene>
    <name evidence="2" type="ORF">SLUN_34705</name>
</gene>
<dbReference type="KEGG" id="slk:SLUN_34705"/>
<evidence type="ECO:0000313" key="3">
    <source>
        <dbReference type="Proteomes" id="UP000244201"/>
    </source>
</evidence>
<reference evidence="2 3" key="1">
    <citation type="submission" date="2018-01" db="EMBL/GenBank/DDBJ databases">
        <title>Complete genome sequence of Streptomyces lunaelactis MM109T, a Ferroverdin A producer isolated from cave moonmilk deposits.</title>
        <authorList>
            <person name="Naome A."/>
            <person name="Martinet L."/>
            <person name="Maciejewska M."/>
            <person name="Anderssen S."/>
            <person name="Adam D."/>
            <person name="Tenconi E."/>
            <person name="Deflandre B."/>
            <person name="Arguelles-Arias A."/>
            <person name="Calusinska M."/>
            <person name="Copieters W."/>
            <person name="Karim L."/>
            <person name="Hanikenne M."/>
            <person name="Baurain D."/>
            <person name="van Wezel G."/>
            <person name="Smargiasso N."/>
            <person name="de Pauw E."/>
            <person name="Delfosse P."/>
            <person name="Rigali S."/>
        </authorList>
    </citation>
    <scope>NUCLEOTIDE SEQUENCE [LARGE SCALE GENOMIC DNA]</scope>
    <source>
        <strain evidence="2 3">MM109</strain>
    </source>
</reference>
<evidence type="ECO:0000256" key="1">
    <source>
        <dbReference type="SAM" id="MobiDB-lite"/>
    </source>
</evidence>
<keyword evidence="3" id="KW-1185">Reference proteome</keyword>